<reference evidence="3" key="1">
    <citation type="journal article" date="2019" name="Int. J. Syst. Evol. Microbiol.">
        <title>The Global Catalogue of Microorganisms (GCM) 10K type strain sequencing project: providing services to taxonomists for standard genome sequencing and annotation.</title>
        <authorList>
            <consortium name="The Broad Institute Genomics Platform"/>
            <consortium name="The Broad Institute Genome Sequencing Center for Infectious Disease"/>
            <person name="Wu L."/>
            <person name="Ma J."/>
        </authorList>
    </citation>
    <scope>NUCLEOTIDE SEQUENCE [LARGE SCALE GENOMIC DNA]</scope>
    <source>
        <strain evidence="3">CGMCC 1.16306</strain>
    </source>
</reference>
<keyword evidence="1" id="KW-1133">Transmembrane helix</keyword>
<dbReference type="PANTHER" id="PTHR35792">
    <property type="entry name" value="GENERAL STRESS PROTEIN"/>
    <property type="match status" value="1"/>
</dbReference>
<keyword evidence="1" id="KW-0812">Transmembrane</keyword>
<dbReference type="Proteomes" id="UP001596022">
    <property type="component" value="Unassembled WGS sequence"/>
</dbReference>
<dbReference type="EMBL" id="JBHSFW010000001">
    <property type="protein sequence ID" value="MFC4618289.1"/>
    <property type="molecule type" value="Genomic_DNA"/>
</dbReference>
<protein>
    <submittedName>
        <fullName evidence="2">YtxH domain-containing protein</fullName>
    </submittedName>
</protein>
<feature type="transmembrane region" description="Helical" evidence="1">
    <location>
        <begin position="12"/>
        <end position="31"/>
    </location>
</feature>
<sequence>MSEDNGINKKDFFLGAFVGGVVGAVAALLFAPKSGKEIRSDISEQSQNLVKKGGDFAQLAKEKSSNLARTVSDQSIEVMGKVKELPNVILRNGKNSQTAVGGADVGDNEDDE</sequence>
<comment type="caution">
    <text evidence="2">The sequence shown here is derived from an EMBL/GenBank/DDBJ whole genome shotgun (WGS) entry which is preliminary data.</text>
</comment>
<evidence type="ECO:0000313" key="3">
    <source>
        <dbReference type="Proteomes" id="UP001596022"/>
    </source>
</evidence>
<dbReference type="InterPro" id="IPR024623">
    <property type="entry name" value="YtxH"/>
</dbReference>
<dbReference type="InterPro" id="IPR052928">
    <property type="entry name" value="Desiccation-related_membrane"/>
</dbReference>
<gene>
    <name evidence="2" type="ORF">ACFO4N_06040</name>
</gene>
<keyword evidence="3" id="KW-1185">Reference proteome</keyword>
<keyword evidence="1" id="KW-0472">Membrane</keyword>
<organism evidence="2 3">
    <name type="scientific">Camelliibacillus cellulosilyticus</name>
    <dbReference type="NCBI Taxonomy" id="2174486"/>
    <lineage>
        <taxon>Bacteria</taxon>
        <taxon>Bacillati</taxon>
        <taxon>Bacillota</taxon>
        <taxon>Bacilli</taxon>
        <taxon>Bacillales</taxon>
        <taxon>Sporolactobacillaceae</taxon>
        <taxon>Camelliibacillus</taxon>
    </lineage>
</organism>
<name>A0ABV9GMA2_9BACL</name>
<evidence type="ECO:0000313" key="2">
    <source>
        <dbReference type="EMBL" id="MFC4618289.1"/>
    </source>
</evidence>
<dbReference type="PANTHER" id="PTHR35792:SF1">
    <property type="entry name" value="SLL0268 PROTEIN"/>
    <property type="match status" value="1"/>
</dbReference>
<accession>A0ABV9GMA2</accession>
<evidence type="ECO:0000256" key="1">
    <source>
        <dbReference type="SAM" id="Phobius"/>
    </source>
</evidence>
<dbReference type="RefSeq" id="WP_376845287.1">
    <property type="nucleotide sequence ID" value="NZ_JBHSFW010000001.1"/>
</dbReference>
<proteinExistence type="predicted"/>
<dbReference type="Pfam" id="PF12732">
    <property type="entry name" value="YtxH"/>
    <property type="match status" value="1"/>
</dbReference>